<evidence type="ECO:0000256" key="1">
    <source>
        <dbReference type="ARBA" id="ARBA00022857"/>
    </source>
</evidence>
<accession>A0A4Y8IRZ7</accession>
<evidence type="ECO:0000313" key="5">
    <source>
        <dbReference type="Proteomes" id="UP000297975"/>
    </source>
</evidence>
<keyword evidence="1" id="KW-0521">NADP</keyword>
<evidence type="ECO:0000313" key="4">
    <source>
        <dbReference type="EMBL" id="TFB21383.1"/>
    </source>
</evidence>
<keyword evidence="5" id="KW-1185">Reference proteome</keyword>
<gene>
    <name evidence="4" type="ORF">E3U55_08700</name>
</gene>
<dbReference type="Pfam" id="PF00107">
    <property type="entry name" value="ADH_zinc_N"/>
    <property type="match status" value="1"/>
</dbReference>
<dbReference type="GO" id="GO:0008270">
    <property type="term" value="F:zinc ion binding"/>
    <property type="evidence" value="ECO:0007669"/>
    <property type="project" value="InterPro"/>
</dbReference>
<reference evidence="4 5" key="1">
    <citation type="submission" date="2019-03" db="EMBL/GenBank/DDBJ databases">
        <authorList>
            <person name="He R.-H."/>
        </authorList>
    </citation>
    <scope>NUCLEOTIDE SEQUENCE [LARGE SCALE GENOMIC DNA]</scope>
    <source>
        <strain evidence="5">SH 714</strain>
    </source>
</reference>
<dbReference type="EMBL" id="SOPW01000008">
    <property type="protein sequence ID" value="TFB21383.1"/>
    <property type="molecule type" value="Genomic_DNA"/>
</dbReference>
<dbReference type="Proteomes" id="UP000297975">
    <property type="component" value="Unassembled WGS sequence"/>
</dbReference>
<proteinExistence type="predicted"/>
<dbReference type="SMART" id="SM00829">
    <property type="entry name" value="PKS_ER"/>
    <property type="match status" value="1"/>
</dbReference>
<dbReference type="GO" id="GO:0035925">
    <property type="term" value="F:mRNA 3'-UTR AU-rich region binding"/>
    <property type="evidence" value="ECO:0007669"/>
    <property type="project" value="TreeGrafter"/>
</dbReference>
<dbReference type="PANTHER" id="PTHR48106:SF13">
    <property type="entry name" value="QUINONE OXIDOREDUCTASE-RELATED"/>
    <property type="match status" value="1"/>
</dbReference>
<dbReference type="InterPro" id="IPR020843">
    <property type="entry name" value="ER"/>
</dbReference>
<keyword evidence="2" id="KW-0560">Oxidoreductase</keyword>
<organism evidence="4 5">
    <name type="scientific">Filobacillus milosensis</name>
    <dbReference type="NCBI Taxonomy" id="94137"/>
    <lineage>
        <taxon>Bacteria</taxon>
        <taxon>Bacillati</taxon>
        <taxon>Bacillota</taxon>
        <taxon>Bacilli</taxon>
        <taxon>Bacillales</taxon>
        <taxon>Bacillaceae</taxon>
        <taxon>Filobacillus</taxon>
    </lineage>
</organism>
<dbReference type="SUPFAM" id="SSF50129">
    <property type="entry name" value="GroES-like"/>
    <property type="match status" value="1"/>
</dbReference>
<dbReference type="InterPro" id="IPR011032">
    <property type="entry name" value="GroES-like_sf"/>
</dbReference>
<dbReference type="InterPro" id="IPR013154">
    <property type="entry name" value="ADH-like_N"/>
</dbReference>
<dbReference type="GO" id="GO:0003960">
    <property type="term" value="F:quinone reductase (NADPH) activity"/>
    <property type="evidence" value="ECO:0007669"/>
    <property type="project" value="TreeGrafter"/>
</dbReference>
<evidence type="ECO:0000256" key="2">
    <source>
        <dbReference type="ARBA" id="ARBA00023002"/>
    </source>
</evidence>
<dbReference type="InterPro" id="IPR036291">
    <property type="entry name" value="NAD(P)-bd_dom_sf"/>
</dbReference>
<dbReference type="GO" id="GO:0070402">
    <property type="term" value="F:NADPH binding"/>
    <property type="evidence" value="ECO:0007669"/>
    <property type="project" value="TreeGrafter"/>
</dbReference>
<dbReference type="OrthoDB" id="9787435at2"/>
<dbReference type="PROSITE" id="PS01162">
    <property type="entry name" value="QOR_ZETA_CRYSTAL"/>
    <property type="match status" value="1"/>
</dbReference>
<sequence>MKSIVVNNFGGPEVLEYMDVEVPDINESQVLIKVEKTSVNFADIKSRYGNKGKKTPFTPGLDCAGVVEQVGSQVKDIHKGQRVIAFPSSGAYSEYVVADENLTFPISDQLSFSDAAASPTVSFLAYKLINDIGRLEEGENVLIHSASGGVGTTAIQLAKIAGAKTIIGTVGDLKKADIAKEVGADYVISHEDHNFAEQVNELTNGEGVDVVLDSISGRVSEESLNCLADYGRLVHFGNSSDEVGNIQTKDLHASCRQVLGFSLGTTRKKRPHLLKEVAKNVFNLMLEGHLKVKVGHEYKLSDVQSAHKLMESRKSVGKILLDAKS</sequence>
<dbReference type="Gene3D" id="3.40.50.720">
    <property type="entry name" value="NAD(P)-binding Rossmann-like Domain"/>
    <property type="match status" value="1"/>
</dbReference>
<dbReference type="PANTHER" id="PTHR48106">
    <property type="entry name" value="QUINONE OXIDOREDUCTASE PIG3-RELATED"/>
    <property type="match status" value="1"/>
</dbReference>
<comment type="caution">
    <text evidence="4">The sequence shown here is derived from an EMBL/GenBank/DDBJ whole genome shotgun (WGS) entry which is preliminary data.</text>
</comment>
<dbReference type="RefSeq" id="WP_134340048.1">
    <property type="nucleotide sequence ID" value="NZ_SOPW01000008.1"/>
</dbReference>
<name>A0A4Y8IRZ7_9BACI</name>
<dbReference type="Pfam" id="PF08240">
    <property type="entry name" value="ADH_N"/>
    <property type="match status" value="1"/>
</dbReference>
<evidence type="ECO:0000259" key="3">
    <source>
        <dbReference type="SMART" id="SM00829"/>
    </source>
</evidence>
<protein>
    <submittedName>
        <fullName evidence="4">Quinone oxidoreductase</fullName>
    </submittedName>
</protein>
<dbReference type="GO" id="GO:0005829">
    <property type="term" value="C:cytosol"/>
    <property type="evidence" value="ECO:0007669"/>
    <property type="project" value="TreeGrafter"/>
</dbReference>
<dbReference type="Gene3D" id="3.90.180.10">
    <property type="entry name" value="Medium-chain alcohol dehydrogenases, catalytic domain"/>
    <property type="match status" value="1"/>
</dbReference>
<dbReference type="AlphaFoldDB" id="A0A4Y8IRZ7"/>
<feature type="domain" description="Enoyl reductase (ER)" evidence="3">
    <location>
        <begin position="10"/>
        <end position="321"/>
    </location>
</feature>
<dbReference type="InterPro" id="IPR013149">
    <property type="entry name" value="ADH-like_C"/>
</dbReference>
<dbReference type="SUPFAM" id="SSF51735">
    <property type="entry name" value="NAD(P)-binding Rossmann-fold domains"/>
    <property type="match status" value="1"/>
</dbReference>
<dbReference type="InterPro" id="IPR002364">
    <property type="entry name" value="Quin_OxRdtase/zeta-crystal_CS"/>
</dbReference>